<accession>A0ABV7Y914</accession>
<gene>
    <name evidence="1" type="ORF">ACFOUW_12265</name>
</gene>
<proteinExistence type="predicted"/>
<evidence type="ECO:0000313" key="1">
    <source>
        <dbReference type="EMBL" id="MFC3761612.1"/>
    </source>
</evidence>
<dbReference type="Proteomes" id="UP001595699">
    <property type="component" value="Unassembled WGS sequence"/>
</dbReference>
<evidence type="ECO:0000313" key="2">
    <source>
        <dbReference type="Proteomes" id="UP001595699"/>
    </source>
</evidence>
<dbReference type="RefSeq" id="WP_205114155.1">
    <property type="nucleotide sequence ID" value="NZ_JAFBCM010000001.1"/>
</dbReference>
<sequence>MTERESPLPDRLVLAVRTACESDDPSRVDAAIARAVLEALLVELPEHFGPEAHQAYSFWLKNRIAALRAGRHFQPWVMTTSYQRYPQLLMCDPL</sequence>
<name>A0ABV7Y914_9ACTN</name>
<keyword evidence="2" id="KW-1185">Reference proteome</keyword>
<reference evidence="2" key="1">
    <citation type="journal article" date="2019" name="Int. J. Syst. Evol. Microbiol.">
        <title>The Global Catalogue of Microorganisms (GCM) 10K type strain sequencing project: providing services to taxonomists for standard genome sequencing and annotation.</title>
        <authorList>
            <consortium name="The Broad Institute Genomics Platform"/>
            <consortium name="The Broad Institute Genome Sequencing Center for Infectious Disease"/>
            <person name="Wu L."/>
            <person name="Ma J."/>
        </authorList>
    </citation>
    <scope>NUCLEOTIDE SEQUENCE [LARGE SCALE GENOMIC DNA]</scope>
    <source>
        <strain evidence="2">CGMCC 4.7241</strain>
    </source>
</reference>
<protein>
    <submittedName>
        <fullName evidence="1">Uncharacterized protein</fullName>
    </submittedName>
</protein>
<dbReference type="EMBL" id="JBHRZH010000009">
    <property type="protein sequence ID" value="MFC3761612.1"/>
    <property type="molecule type" value="Genomic_DNA"/>
</dbReference>
<organism evidence="1 2">
    <name type="scientific">Tenggerimyces flavus</name>
    <dbReference type="NCBI Taxonomy" id="1708749"/>
    <lineage>
        <taxon>Bacteria</taxon>
        <taxon>Bacillati</taxon>
        <taxon>Actinomycetota</taxon>
        <taxon>Actinomycetes</taxon>
        <taxon>Propionibacteriales</taxon>
        <taxon>Nocardioidaceae</taxon>
        <taxon>Tenggerimyces</taxon>
    </lineage>
</organism>
<comment type="caution">
    <text evidence="1">The sequence shown here is derived from an EMBL/GenBank/DDBJ whole genome shotgun (WGS) entry which is preliminary data.</text>
</comment>